<feature type="transmembrane region" description="Helical" evidence="1">
    <location>
        <begin position="21"/>
        <end position="38"/>
    </location>
</feature>
<dbReference type="AlphaFoldDB" id="A0A068Y7G6"/>
<accession>A0A068Y7G6</accession>
<dbReference type="GO" id="GO:0009100">
    <property type="term" value="P:glycoprotein metabolic process"/>
    <property type="evidence" value="ECO:0007669"/>
    <property type="project" value="UniProtKB-ARBA"/>
</dbReference>
<dbReference type="OrthoDB" id="419198at2759"/>
<dbReference type="STRING" id="6211.A0A068Y7G6"/>
<evidence type="ECO:0000259" key="2">
    <source>
        <dbReference type="Pfam" id="PF04991"/>
    </source>
</evidence>
<dbReference type="PANTHER" id="PTHR43404">
    <property type="entry name" value="LIPOPOLYSACCHARIDE CHOLINEPHOSPHOTRANSFERASE LICD"/>
    <property type="match status" value="1"/>
</dbReference>
<proteinExistence type="predicted"/>
<evidence type="ECO:0000313" key="3">
    <source>
        <dbReference type="EMBL" id="CUT99572.1"/>
    </source>
</evidence>
<dbReference type="eggNOG" id="ENOG502SCGN">
    <property type="taxonomic scope" value="Eukaryota"/>
</dbReference>
<keyword evidence="1" id="KW-1133">Transmembrane helix</keyword>
<feature type="domain" description="LicD/FKTN/FKRP nucleotidyltransferase" evidence="2">
    <location>
        <begin position="160"/>
        <end position="200"/>
    </location>
</feature>
<dbReference type="PANTHER" id="PTHR43404:SF2">
    <property type="entry name" value="LIPOPOLYSACCHARIDE CHOLINEPHOSPHOTRANSFERASE LICD"/>
    <property type="match status" value="1"/>
</dbReference>
<organism evidence="3 4">
    <name type="scientific">Echinococcus multilocularis</name>
    <name type="common">Fox tapeworm</name>
    <dbReference type="NCBI Taxonomy" id="6211"/>
    <lineage>
        <taxon>Eukaryota</taxon>
        <taxon>Metazoa</taxon>
        <taxon>Spiralia</taxon>
        <taxon>Lophotrochozoa</taxon>
        <taxon>Platyhelminthes</taxon>
        <taxon>Cestoda</taxon>
        <taxon>Eucestoda</taxon>
        <taxon>Cyclophyllidea</taxon>
        <taxon>Taeniidae</taxon>
        <taxon>Echinococcus</taxon>
    </lineage>
</organism>
<dbReference type="InterPro" id="IPR007074">
    <property type="entry name" value="LicD/FKTN/FKRP_NTP_transf"/>
</dbReference>
<name>A0A068Y7G6_ECHMU</name>
<sequence>MLPCICLKATHKAVEVRRKNGIFFSFTLTVFILSMLPFAVQQTVVTGILLTCNVVLFGSLWYYGPFRRIPLCKDVKILEAQSIPPPEAFFVKPAYTPGLLPNLTQIPWPLPDYAPSPNPNSLYRSKFFEPRMTATQRGMLLKFITLFAEIMRKSNLEDKWFISSGTLLGSLRHHGFIPWDDEADVLVDIKYREFIQDSIKKYSNKGYLIAPSGYRDKLYMSILPASMNDVDAEGSREIPRKNYGWPYLDICYYKIDGEYLFELEKYNLQRYVYHVEDIFPLMYRPFGEMWLPAPFKAVKLLMDMYSQNVDCIYNGYSHLAEWRRRRAIASCDTLTNRYAFVRRCPVRIAAINSASQDLAFVVEQMINRTDNGSYSVIHEITTLVHSTERFSHFDPLTV</sequence>
<evidence type="ECO:0000313" key="4">
    <source>
        <dbReference type="Proteomes" id="UP000017246"/>
    </source>
</evidence>
<protein>
    <submittedName>
        <fullName evidence="3">Lipopolysaccharide choline</fullName>
    </submittedName>
</protein>
<dbReference type="EMBL" id="LN902845">
    <property type="protein sequence ID" value="CUT99572.1"/>
    <property type="molecule type" value="Genomic_DNA"/>
</dbReference>
<dbReference type="InterPro" id="IPR052942">
    <property type="entry name" value="LPS_cholinephosphotransferase"/>
</dbReference>
<dbReference type="Pfam" id="PF04991">
    <property type="entry name" value="LicD"/>
    <property type="match status" value="1"/>
</dbReference>
<evidence type="ECO:0000256" key="1">
    <source>
        <dbReference type="SAM" id="Phobius"/>
    </source>
</evidence>
<dbReference type="Proteomes" id="UP000017246">
    <property type="component" value="Unassembled WGS sequence"/>
</dbReference>
<keyword evidence="1" id="KW-0472">Membrane</keyword>
<keyword evidence="4" id="KW-1185">Reference proteome</keyword>
<reference evidence="3" key="2">
    <citation type="submission" date="2015-11" db="EMBL/GenBank/DDBJ databases">
        <authorList>
            <person name="Zhang Y."/>
            <person name="Guo Z."/>
        </authorList>
    </citation>
    <scope>NUCLEOTIDE SEQUENCE</scope>
</reference>
<keyword evidence="1" id="KW-0812">Transmembrane</keyword>
<feature type="transmembrane region" description="Helical" evidence="1">
    <location>
        <begin position="44"/>
        <end position="63"/>
    </location>
</feature>
<reference evidence="3" key="1">
    <citation type="journal article" date="2013" name="Nature">
        <title>The genomes of four tapeworm species reveal adaptations to parasitism.</title>
        <authorList>
            <person name="Tsai I.J."/>
            <person name="Zarowiecki M."/>
            <person name="Holroyd N."/>
            <person name="Garciarrubio A."/>
            <person name="Sanchez-Flores A."/>
            <person name="Brooks K.L."/>
            <person name="Tracey A."/>
            <person name="Bobes R.J."/>
            <person name="Fragoso G."/>
            <person name="Sciutto E."/>
            <person name="Aslett M."/>
            <person name="Beasley H."/>
            <person name="Bennett H.M."/>
            <person name="Cai J."/>
            <person name="Camicia F."/>
            <person name="Clark R."/>
            <person name="Cucher M."/>
            <person name="De Silva N."/>
            <person name="Day T.A."/>
            <person name="Deplazes P."/>
            <person name="Estrada K."/>
            <person name="Fernandez C."/>
            <person name="Holland P.W."/>
            <person name="Hou J."/>
            <person name="Hu S."/>
            <person name="Huckvale T."/>
            <person name="Hung S.S."/>
            <person name="Kamenetzky L."/>
            <person name="Keane J.A."/>
            <person name="Kiss F."/>
            <person name="Koziol U."/>
            <person name="Lambert O."/>
            <person name="Liu K."/>
            <person name="Luo X."/>
            <person name="Luo Y."/>
            <person name="Macchiaroli N."/>
            <person name="Nichol S."/>
            <person name="Paps J."/>
            <person name="Parkinson J."/>
            <person name="Pouchkina-Stantcheva N."/>
            <person name="Riddiford N."/>
            <person name="Rosenzvit M."/>
            <person name="Salinas G."/>
            <person name="Wasmuth J.D."/>
            <person name="Zamanian M."/>
            <person name="Zheng Y."/>
            <person name="Cai X."/>
            <person name="Soberon X."/>
            <person name="Olson P.D."/>
            <person name="Laclette J.P."/>
            <person name="Brehm K."/>
            <person name="Berriman M."/>
            <person name="Garciarrubio A."/>
            <person name="Bobes R.J."/>
            <person name="Fragoso G."/>
            <person name="Sanchez-Flores A."/>
            <person name="Estrada K."/>
            <person name="Cevallos M.A."/>
            <person name="Morett E."/>
            <person name="Gonzalez V."/>
            <person name="Portillo T."/>
            <person name="Ochoa-Leyva A."/>
            <person name="Jose M.V."/>
            <person name="Sciutto E."/>
            <person name="Landa A."/>
            <person name="Jimenez L."/>
            <person name="Valdes V."/>
            <person name="Carrero J.C."/>
            <person name="Larralde C."/>
            <person name="Morales-Montor J."/>
            <person name="Limon-Lason J."/>
            <person name="Soberon X."/>
            <person name="Laclette J.P."/>
        </authorList>
    </citation>
    <scope>NUCLEOTIDE SEQUENCE [LARGE SCALE GENOMIC DNA]</scope>
</reference>